<gene>
    <name evidence="1" type="ORF">D7Z54_09140</name>
</gene>
<accession>A0A3R9PA68</accession>
<dbReference type="RefSeq" id="WP_125555525.1">
    <property type="nucleotide sequence ID" value="NZ_RBVX01000006.1"/>
</dbReference>
<sequence length="371" mass="41132">MKKTNGKVIIAMAKDLVLQRKKIEGIRDETIRNYKKMFHHFQYFFDEDEDIRNVTEGDAEDFVYYLIEQGGIQAVDPNDPNRVVVYNSAGLGISSDGGATFTEAITADGFVLSDSAIGQLAANHIRVGADTTYEADDYDPSVANQKADDANNQLDVWKYPNTTDIDGGSIRTNTIDVNSLVAGVLTGFTIQTDPSSLNPRIEMNEAEFMARDENSRVLIKPDTWNSASIQLSSDYTGHDSHNEGFFFELVDGGKNPSIYSNVSSNPLIIWGGSQVEIRNDIQIDSLDVTGSKNAAVETSQGKVRISAYETAEYYFGDICRGEVVDGECLIEIESLFKETVNIDIQYEVFLTPYGYGNIYVDPNTMTNNSQR</sequence>
<dbReference type="Proteomes" id="UP000275076">
    <property type="component" value="Unassembled WGS sequence"/>
</dbReference>
<dbReference type="EMBL" id="RBVX01000006">
    <property type="protein sequence ID" value="RSL33844.1"/>
    <property type="molecule type" value="Genomic_DNA"/>
</dbReference>
<comment type="caution">
    <text evidence="1">The sequence shown here is derived from an EMBL/GenBank/DDBJ whole genome shotgun (WGS) entry which is preliminary data.</text>
</comment>
<name>A0A3R9PA68_9BACI</name>
<keyword evidence="2" id="KW-1185">Reference proteome</keyword>
<reference evidence="1 2" key="1">
    <citation type="submission" date="2018-10" db="EMBL/GenBank/DDBJ databases">
        <title>Draft genome sequence of Bacillus salarius IM0101, isolated from a hypersaline soil in Inner Mongolia, China.</title>
        <authorList>
            <person name="Yamprayoonswat W."/>
            <person name="Boonvisut S."/>
            <person name="Jumpathong W."/>
            <person name="Sittihan S."/>
            <person name="Ruangsuj P."/>
            <person name="Wanthongcharoen S."/>
            <person name="Thongpramul N."/>
            <person name="Pimmason S."/>
            <person name="Yu B."/>
            <person name="Yasawong M."/>
        </authorList>
    </citation>
    <scope>NUCLEOTIDE SEQUENCE [LARGE SCALE GENOMIC DNA]</scope>
    <source>
        <strain evidence="1 2">IM0101</strain>
    </source>
</reference>
<proteinExistence type="predicted"/>
<organism evidence="1 2">
    <name type="scientific">Salibacterium salarium</name>
    <dbReference type="NCBI Taxonomy" id="284579"/>
    <lineage>
        <taxon>Bacteria</taxon>
        <taxon>Bacillati</taxon>
        <taxon>Bacillota</taxon>
        <taxon>Bacilli</taxon>
        <taxon>Bacillales</taxon>
        <taxon>Bacillaceae</taxon>
    </lineage>
</organism>
<protein>
    <submittedName>
        <fullName evidence="1">Uncharacterized protein</fullName>
    </submittedName>
</protein>
<evidence type="ECO:0000313" key="2">
    <source>
        <dbReference type="Proteomes" id="UP000275076"/>
    </source>
</evidence>
<evidence type="ECO:0000313" key="1">
    <source>
        <dbReference type="EMBL" id="RSL33844.1"/>
    </source>
</evidence>
<dbReference type="AlphaFoldDB" id="A0A3R9PA68"/>